<evidence type="ECO:0000313" key="7">
    <source>
        <dbReference type="Proteomes" id="UP000183832"/>
    </source>
</evidence>
<keyword evidence="3" id="KW-0687">Ribonucleoprotein</keyword>
<evidence type="ECO:0000256" key="3">
    <source>
        <dbReference type="ARBA" id="ARBA00023274"/>
    </source>
</evidence>
<evidence type="ECO:0000256" key="2">
    <source>
        <dbReference type="ARBA" id="ARBA00022980"/>
    </source>
</evidence>
<reference evidence="6 7" key="1">
    <citation type="submission" date="2015-04" db="EMBL/GenBank/DDBJ databases">
        <authorList>
            <person name="Syromyatnikov M.Y."/>
            <person name="Popov V.N."/>
        </authorList>
    </citation>
    <scope>NUCLEOTIDE SEQUENCE [LARGE SCALE GENOMIC DNA]</scope>
</reference>
<dbReference type="GO" id="GO:0006412">
    <property type="term" value="P:translation"/>
    <property type="evidence" value="ECO:0007669"/>
    <property type="project" value="InterPro"/>
</dbReference>
<name>A0A1J1IBH9_9DIPT</name>
<keyword evidence="2" id="KW-0689">Ribosomal protein</keyword>
<keyword evidence="7" id="KW-1185">Reference proteome</keyword>
<dbReference type="EMBL" id="CVRI01000047">
    <property type="protein sequence ID" value="CRK97629.1"/>
    <property type="molecule type" value="Genomic_DNA"/>
</dbReference>
<organism evidence="6 7">
    <name type="scientific">Clunio marinus</name>
    <dbReference type="NCBI Taxonomy" id="568069"/>
    <lineage>
        <taxon>Eukaryota</taxon>
        <taxon>Metazoa</taxon>
        <taxon>Ecdysozoa</taxon>
        <taxon>Arthropoda</taxon>
        <taxon>Hexapoda</taxon>
        <taxon>Insecta</taxon>
        <taxon>Pterygota</taxon>
        <taxon>Neoptera</taxon>
        <taxon>Endopterygota</taxon>
        <taxon>Diptera</taxon>
        <taxon>Nematocera</taxon>
        <taxon>Chironomoidea</taxon>
        <taxon>Chironomidae</taxon>
        <taxon>Clunio</taxon>
    </lineage>
</organism>
<evidence type="ECO:0000313" key="6">
    <source>
        <dbReference type="EMBL" id="CRK97629.1"/>
    </source>
</evidence>
<evidence type="ECO:0000256" key="1">
    <source>
        <dbReference type="ARBA" id="ARBA00010111"/>
    </source>
</evidence>
<evidence type="ECO:0000256" key="5">
    <source>
        <dbReference type="ARBA" id="ARBA00035434"/>
    </source>
</evidence>
<comment type="similarity">
    <text evidence="1">Belongs to the bacterial ribosomal protein bL34 family.</text>
</comment>
<proteinExistence type="inferred from homology"/>
<dbReference type="Pfam" id="PF00468">
    <property type="entry name" value="Ribosomal_L34"/>
    <property type="match status" value="1"/>
</dbReference>
<dbReference type="GO" id="GO:0005762">
    <property type="term" value="C:mitochondrial large ribosomal subunit"/>
    <property type="evidence" value="ECO:0007669"/>
    <property type="project" value="TreeGrafter"/>
</dbReference>
<protein>
    <recommendedName>
        <fullName evidence="4">Large ribosomal subunit protein bL34m</fullName>
    </recommendedName>
    <alternativeName>
        <fullName evidence="5">39S ribosomal protein L34, mitochondrial</fullName>
    </alternativeName>
</protein>
<dbReference type="PANTHER" id="PTHR14503">
    <property type="entry name" value="MITOCHONDRIAL RIBOSOMAL PROTEIN 34 FAMILY MEMBER"/>
    <property type="match status" value="1"/>
</dbReference>
<dbReference type="FunFam" id="1.10.287.3980:FF:000001">
    <property type="entry name" value="Mitochondrial ribosomal protein L34"/>
    <property type="match status" value="1"/>
</dbReference>
<dbReference type="InterPro" id="IPR000271">
    <property type="entry name" value="Ribosomal_bL34"/>
</dbReference>
<dbReference type="AlphaFoldDB" id="A0A1J1IBH9"/>
<dbReference type="PANTHER" id="PTHR14503:SF4">
    <property type="entry name" value="LARGE RIBOSOMAL SUBUNIT PROTEIN BL34M"/>
    <property type="match status" value="1"/>
</dbReference>
<accession>A0A1J1IBH9</accession>
<gene>
    <name evidence="6" type="ORF">CLUMA_CG011015</name>
</gene>
<dbReference type="GO" id="GO:0003735">
    <property type="term" value="F:structural constituent of ribosome"/>
    <property type="evidence" value="ECO:0007669"/>
    <property type="project" value="InterPro"/>
</dbReference>
<dbReference type="Gene3D" id="1.10.287.3980">
    <property type="match status" value="1"/>
</dbReference>
<evidence type="ECO:0000256" key="4">
    <source>
        <dbReference type="ARBA" id="ARBA00035274"/>
    </source>
</evidence>
<sequence length="94" mass="10818">MSQMCKTFGSFLQKSTNVLCNTSLITSNNIAVQTNTFLPSWSLTFIRTNIRNRFPRAKEGKRIKVHGWEKRLSTPGGQMIIMRRILKGRHVLSH</sequence>
<dbReference type="Proteomes" id="UP000183832">
    <property type="component" value="Unassembled WGS sequence"/>
</dbReference>